<organism evidence="1 2">
    <name type="scientific">Streptococcus oralis</name>
    <dbReference type="NCBI Taxonomy" id="1303"/>
    <lineage>
        <taxon>Bacteria</taxon>
        <taxon>Bacillati</taxon>
        <taxon>Bacillota</taxon>
        <taxon>Bacilli</taxon>
        <taxon>Lactobacillales</taxon>
        <taxon>Streptococcaceae</taxon>
        <taxon>Streptococcus</taxon>
    </lineage>
</organism>
<dbReference type="RefSeq" id="WP_269450124.1">
    <property type="nucleotide sequence ID" value="NZ_KQ970803.1"/>
</dbReference>
<gene>
    <name evidence="1" type="ORF">SORDD17_01371</name>
</gene>
<dbReference type="AlphaFoldDB" id="A0A139RIQ5"/>
<proteinExistence type="predicted"/>
<dbReference type="EMBL" id="LQZE01000302">
    <property type="protein sequence ID" value="KXU14578.1"/>
    <property type="molecule type" value="Genomic_DNA"/>
</dbReference>
<name>A0A139RIQ5_STROR</name>
<dbReference type="Proteomes" id="UP000072989">
    <property type="component" value="Unassembled WGS sequence"/>
</dbReference>
<dbReference type="PATRIC" id="fig|1303.87.peg.1650"/>
<sequence>MKRSERTKQKATEERNQLSSRLGIFLLILNILDKIIDLLSNR</sequence>
<protein>
    <submittedName>
        <fullName evidence="1">Uncharacterized protein</fullName>
    </submittedName>
</protein>
<reference evidence="1 2" key="1">
    <citation type="submission" date="2016-01" db="EMBL/GenBank/DDBJ databases">
        <title>Highly variable Streptococcus oralis are common among viridans streptococci isolated from primates.</title>
        <authorList>
            <person name="Denapaite D."/>
            <person name="Rieger M."/>
            <person name="Koendgen S."/>
            <person name="Brueckner R."/>
            <person name="Ochigava I."/>
            <person name="Kappeler P."/>
            <person name="Maetz-Rensing K."/>
            <person name="Leendertz F."/>
            <person name="Hakenbeck R."/>
        </authorList>
    </citation>
    <scope>NUCLEOTIDE SEQUENCE [LARGE SCALE GENOMIC DNA]</scope>
    <source>
        <strain evidence="1 2">DD17</strain>
    </source>
</reference>
<evidence type="ECO:0000313" key="1">
    <source>
        <dbReference type="EMBL" id="KXU14578.1"/>
    </source>
</evidence>
<evidence type="ECO:0000313" key="2">
    <source>
        <dbReference type="Proteomes" id="UP000072989"/>
    </source>
</evidence>
<comment type="caution">
    <text evidence="1">The sequence shown here is derived from an EMBL/GenBank/DDBJ whole genome shotgun (WGS) entry which is preliminary data.</text>
</comment>
<accession>A0A139RIQ5</accession>